<name>A0A4C1Z3E4_EUMVA</name>
<reference evidence="2 3" key="1">
    <citation type="journal article" date="2019" name="Commun. Biol.">
        <title>The bagworm genome reveals a unique fibroin gene that provides high tensile strength.</title>
        <authorList>
            <person name="Kono N."/>
            <person name="Nakamura H."/>
            <person name="Ohtoshi R."/>
            <person name="Tomita M."/>
            <person name="Numata K."/>
            <person name="Arakawa K."/>
        </authorList>
    </citation>
    <scope>NUCLEOTIDE SEQUENCE [LARGE SCALE GENOMIC DNA]</scope>
</reference>
<feature type="transmembrane region" description="Helical" evidence="1">
    <location>
        <begin position="12"/>
        <end position="30"/>
    </location>
</feature>
<evidence type="ECO:0000313" key="2">
    <source>
        <dbReference type="EMBL" id="GBP81673.1"/>
    </source>
</evidence>
<accession>A0A4C1Z3E4</accession>
<organism evidence="2 3">
    <name type="scientific">Eumeta variegata</name>
    <name type="common">Bagworm moth</name>
    <name type="synonym">Eumeta japonica</name>
    <dbReference type="NCBI Taxonomy" id="151549"/>
    <lineage>
        <taxon>Eukaryota</taxon>
        <taxon>Metazoa</taxon>
        <taxon>Ecdysozoa</taxon>
        <taxon>Arthropoda</taxon>
        <taxon>Hexapoda</taxon>
        <taxon>Insecta</taxon>
        <taxon>Pterygota</taxon>
        <taxon>Neoptera</taxon>
        <taxon>Endopterygota</taxon>
        <taxon>Lepidoptera</taxon>
        <taxon>Glossata</taxon>
        <taxon>Ditrysia</taxon>
        <taxon>Tineoidea</taxon>
        <taxon>Psychidae</taxon>
        <taxon>Oiketicinae</taxon>
        <taxon>Eumeta</taxon>
    </lineage>
</organism>
<keyword evidence="1" id="KW-0812">Transmembrane</keyword>
<proteinExistence type="predicted"/>
<keyword evidence="3" id="KW-1185">Reference proteome</keyword>
<dbReference type="EMBL" id="BGZK01001524">
    <property type="protein sequence ID" value="GBP81673.1"/>
    <property type="molecule type" value="Genomic_DNA"/>
</dbReference>
<keyword evidence="1" id="KW-0472">Membrane</keyword>
<keyword evidence="1" id="KW-1133">Transmembrane helix</keyword>
<evidence type="ECO:0000313" key="3">
    <source>
        <dbReference type="Proteomes" id="UP000299102"/>
    </source>
</evidence>
<protein>
    <submittedName>
        <fullName evidence="2">Uncharacterized protein</fullName>
    </submittedName>
</protein>
<gene>
    <name evidence="2" type="ORF">EVAR_63160_1</name>
</gene>
<dbReference type="Proteomes" id="UP000299102">
    <property type="component" value="Unassembled WGS sequence"/>
</dbReference>
<sequence>MVSHSYRYESVFLITYLTYTILALLTFHHFSPVRVRLVRAPARRRIRLSARQGTPLGAGFLPPDVQDAWSASSSGTTITHHFLFPTCRSIPHLDTFVNCIIPARAHAPVDA</sequence>
<comment type="caution">
    <text evidence="2">The sequence shown here is derived from an EMBL/GenBank/DDBJ whole genome shotgun (WGS) entry which is preliminary data.</text>
</comment>
<evidence type="ECO:0000256" key="1">
    <source>
        <dbReference type="SAM" id="Phobius"/>
    </source>
</evidence>
<dbReference type="AlphaFoldDB" id="A0A4C1Z3E4"/>